<dbReference type="Proteomes" id="UP001465153">
    <property type="component" value="Unassembled WGS sequence"/>
</dbReference>
<dbReference type="SMART" id="SM00387">
    <property type="entry name" value="HATPase_c"/>
    <property type="match status" value="1"/>
</dbReference>
<feature type="compositionally biased region" description="Low complexity" evidence="7">
    <location>
        <begin position="667"/>
        <end position="677"/>
    </location>
</feature>
<dbReference type="InterPro" id="IPR035965">
    <property type="entry name" value="PAS-like_dom_sf"/>
</dbReference>
<feature type="region of interest" description="Disordered" evidence="7">
    <location>
        <begin position="651"/>
        <end position="684"/>
    </location>
</feature>
<dbReference type="NCBIfam" id="TIGR00229">
    <property type="entry name" value="sensory_box"/>
    <property type="match status" value="1"/>
</dbReference>
<dbReference type="PANTHER" id="PTHR43047:SF72">
    <property type="entry name" value="OSMOSENSING HISTIDINE PROTEIN KINASE SLN1"/>
    <property type="match status" value="1"/>
</dbReference>
<dbReference type="SMART" id="SM00448">
    <property type="entry name" value="REC"/>
    <property type="match status" value="1"/>
</dbReference>
<evidence type="ECO:0000313" key="12">
    <source>
        <dbReference type="Proteomes" id="UP001465153"/>
    </source>
</evidence>
<evidence type="ECO:0000313" key="11">
    <source>
        <dbReference type="EMBL" id="GAA6168470.1"/>
    </source>
</evidence>
<dbReference type="Gene3D" id="1.10.287.130">
    <property type="match status" value="1"/>
</dbReference>
<gene>
    <name evidence="11" type="ORF">NBRC116591_22810</name>
</gene>
<dbReference type="InterPro" id="IPR004358">
    <property type="entry name" value="Sig_transdc_His_kin-like_C"/>
</dbReference>
<dbReference type="RefSeq" id="WP_353303181.1">
    <property type="nucleotide sequence ID" value="NZ_BAABWN010000007.1"/>
</dbReference>
<reference evidence="11 12" key="1">
    <citation type="submission" date="2024-04" db="EMBL/GenBank/DDBJ databases">
        <title>Draft genome sequence of Sessilibacter corallicola NBRC 116591.</title>
        <authorList>
            <person name="Miyakawa T."/>
            <person name="Kusuya Y."/>
            <person name="Miura T."/>
        </authorList>
    </citation>
    <scope>NUCLEOTIDE SEQUENCE [LARGE SCALE GENOMIC DNA]</scope>
    <source>
        <strain evidence="11 12">KU-00831-HH</strain>
    </source>
</reference>
<dbReference type="InterPro" id="IPR013655">
    <property type="entry name" value="PAS_fold_3"/>
</dbReference>
<dbReference type="SMART" id="SM00388">
    <property type="entry name" value="HisKA"/>
    <property type="match status" value="1"/>
</dbReference>
<evidence type="ECO:0000256" key="3">
    <source>
        <dbReference type="ARBA" id="ARBA00022553"/>
    </source>
</evidence>
<dbReference type="EC" id="2.7.13.3" evidence="2"/>
<dbReference type="InterPro" id="IPR000014">
    <property type="entry name" value="PAS"/>
</dbReference>
<evidence type="ECO:0000256" key="7">
    <source>
        <dbReference type="SAM" id="MobiDB-lite"/>
    </source>
</evidence>
<dbReference type="CDD" id="cd00082">
    <property type="entry name" value="HisKA"/>
    <property type="match status" value="1"/>
</dbReference>
<dbReference type="SUPFAM" id="SSF47384">
    <property type="entry name" value="Homodimeric domain of signal transducing histidine kinase"/>
    <property type="match status" value="1"/>
</dbReference>
<evidence type="ECO:0000256" key="5">
    <source>
        <dbReference type="ARBA" id="ARBA00022777"/>
    </source>
</evidence>
<dbReference type="Pfam" id="PF02518">
    <property type="entry name" value="HATPase_c"/>
    <property type="match status" value="1"/>
</dbReference>
<accession>A0ABQ0A9Y8</accession>
<comment type="catalytic activity">
    <reaction evidence="1">
        <text>ATP + protein L-histidine = ADP + protein N-phospho-L-histidine.</text>
        <dbReference type="EC" id="2.7.13.3"/>
    </reaction>
</comment>
<dbReference type="InterPro" id="IPR036097">
    <property type="entry name" value="HisK_dim/P_sf"/>
</dbReference>
<sequence length="720" mass="81977">MAIPEGQTGRESLIKKIEWLQHLQLTNEQIELVKQYRCLVDIHGFGFWEWNYTNQTFHCHGQLCLDAGYSQEEMDAIEHATEIRGLFYPDDLDRALAIVRQHVYHNSPIHFSFRMLKKCGEYMWVTTMATSLRDENNRITNIVGVIFDASQLRVTREALRTAELRLQRIMNASNDGIWEWSAKDKKVEFSDRVLHHLGFKSIEQLVKPGESTITAWMRRIHPEDLKAFKVEVKDCLTHRKALDFDYRIADRDGIYRWVRTRAHAKFNQKSQPVLISGTNIDITEIKLAQERLENARDQAEKANLSKSKFLSGMSQQLRTPMNAILGYAQLFEYDDNLTDDQRNNMHEVRKAGEHLIQLIDDVLDLSKIESGNITLANEPILVSEIVKDCITLSHPQANKYNVTLTAETGDTEPLFAECDRVRLKQVLLNLISNGIKYNRPSGWVNINVFFHNEDEICISVEDNGFGISEDKKDKLFQPFNRLGAEKTAIEGSGVGLVITKRLIEMMGGDISFYSQEGVGSCFEIYLKRCDDWAESDPSSLGKIMPEERKIHLSVSSPKTVLYIEDNPANIRLMEKLFRHVNNIELEIAQEPLLGVYKTRLILPDLILLDLEIPGFNGHELLEILSNDPSTADIPVVALSTNKSAELNNRLNTNKENNSATGSPSDAQGQGSPSGSHPDGSDNEFLEINNAPQFYSYLVKPWNIEQIIGLLENLFGEKTVQ</sequence>
<keyword evidence="3 6" id="KW-0597">Phosphoprotein</keyword>
<dbReference type="PROSITE" id="PS50110">
    <property type="entry name" value="RESPONSE_REGULATORY"/>
    <property type="match status" value="1"/>
</dbReference>
<dbReference type="InterPro" id="IPR011006">
    <property type="entry name" value="CheY-like_superfamily"/>
</dbReference>
<comment type="caution">
    <text evidence="11">The sequence shown here is derived from an EMBL/GenBank/DDBJ whole genome shotgun (WGS) entry which is preliminary data.</text>
</comment>
<dbReference type="InterPro" id="IPR036890">
    <property type="entry name" value="HATPase_C_sf"/>
</dbReference>
<feature type="domain" description="Histidine kinase" evidence="8">
    <location>
        <begin position="312"/>
        <end position="530"/>
    </location>
</feature>
<dbReference type="Pfam" id="PF00512">
    <property type="entry name" value="HisKA"/>
    <property type="match status" value="1"/>
</dbReference>
<dbReference type="SUPFAM" id="SSF52172">
    <property type="entry name" value="CheY-like"/>
    <property type="match status" value="1"/>
</dbReference>
<evidence type="ECO:0000259" key="9">
    <source>
        <dbReference type="PROSITE" id="PS50110"/>
    </source>
</evidence>
<dbReference type="PROSITE" id="PS50113">
    <property type="entry name" value="PAC"/>
    <property type="match status" value="2"/>
</dbReference>
<feature type="domain" description="Response regulatory" evidence="9">
    <location>
        <begin position="559"/>
        <end position="714"/>
    </location>
</feature>
<keyword evidence="4" id="KW-0808">Transferase</keyword>
<evidence type="ECO:0000256" key="2">
    <source>
        <dbReference type="ARBA" id="ARBA00012438"/>
    </source>
</evidence>
<dbReference type="EMBL" id="BAABWN010000007">
    <property type="protein sequence ID" value="GAA6168470.1"/>
    <property type="molecule type" value="Genomic_DNA"/>
</dbReference>
<feature type="domain" description="PAC" evidence="10">
    <location>
        <begin position="109"/>
        <end position="161"/>
    </location>
</feature>
<dbReference type="InterPro" id="IPR000700">
    <property type="entry name" value="PAS-assoc_C"/>
</dbReference>
<dbReference type="InterPro" id="IPR003594">
    <property type="entry name" value="HATPase_dom"/>
</dbReference>
<dbReference type="Pfam" id="PF00072">
    <property type="entry name" value="Response_reg"/>
    <property type="match status" value="1"/>
</dbReference>
<dbReference type="SMART" id="SM00086">
    <property type="entry name" value="PAC"/>
    <property type="match status" value="2"/>
</dbReference>
<evidence type="ECO:0000256" key="1">
    <source>
        <dbReference type="ARBA" id="ARBA00000085"/>
    </source>
</evidence>
<dbReference type="Pfam" id="PF08447">
    <property type="entry name" value="PAS_3"/>
    <property type="match status" value="2"/>
</dbReference>
<dbReference type="PROSITE" id="PS50109">
    <property type="entry name" value="HIS_KIN"/>
    <property type="match status" value="1"/>
</dbReference>
<dbReference type="CDD" id="cd00130">
    <property type="entry name" value="PAS"/>
    <property type="match status" value="2"/>
</dbReference>
<dbReference type="SUPFAM" id="SSF55874">
    <property type="entry name" value="ATPase domain of HSP90 chaperone/DNA topoisomerase II/histidine kinase"/>
    <property type="match status" value="1"/>
</dbReference>
<evidence type="ECO:0000256" key="6">
    <source>
        <dbReference type="PROSITE-ProRule" id="PRU00169"/>
    </source>
</evidence>
<evidence type="ECO:0000259" key="10">
    <source>
        <dbReference type="PROSITE" id="PS50113"/>
    </source>
</evidence>
<dbReference type="Gene3D" id="3.40.50.2300">
    <property type="match status" value="1"/>
</dbReference>
<dbReference type="Gene3D" id="3.30.565.10">
    <property type="entry name" value="Histidine kinase-like ATPase, C-terminal domain"/>
    <property type="match status" value="1"/>
</dbReference>
<proteinExistence type="predicted"/>
<evidence type="ECO:0000259" key="8">
    <source>
        <dbReference type="PROSITE" id="PS50109"/>
    </source>
</evidence>
<feature type="modified residue" description="4-aspartylphosphate" evidence="6">
    <location>
        <position position="609"/>
    </location>
</feature>
<dbReference type="InterPro" id="IPR003661">
    <property type="entry name" value="HisK_dim/P_dom"/>
</dbReference>
<dbReference type="SUPFAM" id="SSF55785">
    <property type="entry name" value="PYP-like sensor domain (PAS domain)"/>
    <property type="match status" value="2"/>
</dbReference>
<organism evidence="11 12">
    <name type="scientific">Sessilibacter corallicola</name>
    <dbReference type="NCBI Taxonomy" id="2904075"/>
    <lineage>
        <taxon>Bacteria</taxon>
        <taxon>Pseudomonadati</taxon>
        <taxon>Pseudomonadota</taxon>
        <taxon>Gammaproteobacteria</taxon>
        <taxon>Cellvibrionales</taxon>
        <taxon>Cellvibrionaceae</taxon>
        <taxon>Sessilibacter</taxon>
    </lineage>
</organism>
<keyword evidence="5" id="KW-0418">Kinase</keyword>
<dbReference type="Gene3D" id="3.30.450.20">
    <property type="entry name" value="PAS domain"/>
    <property type="match status" value="2"/>
</dbReference>
<dbReference type="PRINTS" id="PR00344">
    <property type="entry name" value="BCTRLSENSOR"/>
</dbReference>
<dbReference type="InterPro" id="IPR001789">
    <property type="entry name" value="Sig_transdc_resp-reg_receiver"/>
</dbReference>
<dbReference type="InterPro" id="IPR001610">
    <property type="entry name" value="PAC"/>
</dbReference>
<evidence type="ECO:0000256" key="4">
    <source>
        <dbReference type="ARBA" id="ARBA00022679"/>
    </source>
</evidence>
<keyword evidence="12" id="KW-1185">Reference proteome</keyword>
<dbReference type="InterPro" id="IPR005467">
    <property type="entry name" value="His_kinase_dom"/>
</dbReference>
<feature type="domain" description="PAC" evidence="10">
    <location>
        <begin position="242"/>
        <end position="294"/>
    </location>
</feature>
<protein>
    <recommendedName>
        <fullName evidence="2">histidine kinase</fullName>
        <ecNumber evidence="2">2.7.13.3</ecNumber>
    </recommendedName>
</protein>
<dbReference type="PANTHER" id="PTHR43047">
    <property type="entry name" value="TWO-COMPONENT HISTIDINE PROTEIN KINASE"/>
    <property type="match status" value="1"/>
</dbReference>
<name>A0ABQ0A9Y8_9GAMM</name>